<organism evidence="1">
    <name type="scientific">marine sediment metagenome</name>
    <dbReference type="NCBI Taxonomy" id="412755"/>
    <lineage>
        <taxon>unclassified sequences</taxon>
        <taxon>metagenomes</taxon>
        <taxon>ecological metagenomes</taxon>
    </lineage>
</organism>
<sequence length="115" mass="13254">MEYLDLDDLAQELDELNDLAESNGGLDEEDSLRWAALKLLTTDLGGDLDSVHGDRTLIPEEEFEDYARDFAYDVGYVDPGSQMESYIDWERWAKDVQRDYTSVEFDGTTYLIRRG</sequence>
<comment type="caution">
    <text evidence="1">The sequence shown here is derived from an EMBL/GenBank/DDBJ whole genome shotgun (WGS) entry which is preliminary data.</text>
</comment>
<dbReference type="EMBL" id="LAZR01000171">
    <property type="protein sequence ID" value="KKN84394.1"/>
    <property type="molecule type" value="Genomic_DNA"/>
</dbReference>
<accession>A0A0F9TYL8</accession>
<gene>
    <name evidence="1" type="ORF">LCGC14_0288560</name>
</gene>
<name>A0A0F9TYL8_9ZZZZ</name>
<proteinExistence type="predicted"/>
<protein>
    <submittedName>
        <fullName evidence="1">Uncharacterized protein</fullName>
    </submittedName>
</protein>
<dbReference type="Pfam" id="PF07275">
    <property type="entry name" value="ArdA"/>
    <property type="match status" value="1"/>
</dbReference>
<dbReference type="InterPro" id="IPR009899">
    <property type="entry name" value="ArdA"/>
</dbReference>
<dbReference type="AlphaFoldDB" id="A0A0F9TYL8"/>
<reference evidence="1" key="1">
    <citation type="journal article" date="2015" name="Nature">
        <title>Complex archaea that bridge the gap between prokaryotes and eukaryotes.</title>
        <authorList>
            <person name="Spang A."/>
            <person name="Saw J.H."/>
            <person name="Jorgensen S.L."/>
            <person name="Zaremba-Niedzwiedzka K."/>
            <person name="Martijn J."/>
            <person name="Lind A.E."/>
            <person name="van Eijk R."/>
            <person name="Schleper C."/>
            <person name="Guy L."/>
            <person name="Ettema T.J."/>
        </authorList>
    </citation>
    <scope>NUCLEOTIDE SEQUENCE</scope>
</reference>
<evidence type="ECO:0000313" key="1">
    <source>
        <dbReference type="EMBL" id="KKN84394.1"/>
    </source>
</evidence>